<feature type="region of interest" description="Disordered" evidence="1">
    <location>
        <begin position="21"/>
        <end position="43"/>
    </location>
</feature>
<comment type="caution">
    <text evidence="2">The sequence shown here is derived from an EMBL/GenBank/DDBJ whole genome shotgun (WGS) entry which is preliminary data.</text>
</comment>
<gene>
    <name evidence="2" type="ORF">ACFPP7_21015</name>
</gene>
<dbReference type="Proteomes" id="UP001596084">
    <property type="component" value="Unassembled WGS sequence"/>
</dbReference>
<evidence type="ECO:0000313" key="3">
    <source>
        <dbReference type="Proteomes" id="UP001596084"/>
    </source>
</evidence>
<name>A0ABW0QKW3_9BURK</name>
<proteinExistence type="predicted"/>
<organism evidence="2 3">
    <name type="scientific">Polaromonas jejuensis</name>
    <dbReference type="NCBI Taxonomy" id="457502"/>
    <lineage>
        <taxon>Bacteria</taxon>
        <taxon>Pseudomonadati</taxon>
        <taxon>Pseudomonadota</taxon>
        <taxon>Betaproteobacteria</taxon>
        <taxon>Burkholderiales</taxon>
        <taxon>Comamonadaceae</taxon>
        <taxon>Polaromonas</taxon>
    </lineage>
</organism>
<dbReference type="EMBL" id="JBHSMX010000065">
    <property type="protein sequence ID" value="MFC5523374.1"/>
    <property type="molecule type" value="Genomic_DNA"/>
</dbReference>
<sequence>MNCKQTLMAASLLPPKPGLHASTIGLGQSAAPPQTVSVSVSFK</sequence>
<accession>A0ABW0QKW3</accession>
<reference evidence="3" key="1">
    <citation type="journal article" date="2019" name="Int. J. Syst. Evol. Microbiol.">
        <title>The Global Catalogue of Microorganisms (GCM) 10K type strain sequencing project: providing services to taxonomists for standard genome sequencing and annotation.</title>
        <authorList>
            <consortium name="The Broad Institute Genomics Platform"/>
            <consortium name="The Broad Institute Genome Sequencing Center for Infectious Disease"/>
            <person name="Wu L."/>
            <person name="Ma J."/>
        </authorList>
    </citation>
    <scope>NUCLEOTIDE SEQUENCE [LARGE SCALE GENOMIC DNA]</scope>
    <source>
        <strain evidence="3">CGMCC 4.7277</strain>
    </source>
</reference>
<dbReference type="RefSeq" id="WP_281178583.1">
    <property type="nucleotide sequence ID" value="NZ_JBHSMX010000065.1"/>
</dbReference>
<evidence type="ECO:0000313" key="2">
    <source>
        <dbReference type="EMBL" id="MFC5523374.1"/>
    </source>
</evidence>
<evidence type="ECO:0000256" key="1">
    <source>
        <dbReference type="SAM" id="MobiDB-lite"/>
    </source>
</evidence>
<protein>
    <submittedName>
        <fullName evidence="2">Uncharacterized protein</fullName>
    </submittedName>
</protein>
<keyword evidence="3" id="KW-1185">Reference proteome</keyword>
<feature type="compositionally biased region" description="Polar residues" evidence="1">
    <location>
        <begin position="31"/>
        <end position="43"/>
    </location>
</feature>